<keyword evidence="4" id="KW-1185">Reference proteome</keyword>
<dbReference type="Proteomes" id="UP000011607">
    <property type="component" value="Unassembled WGS sequence"/>
</dbReference>
<feature type="domain" description="DUF7282" evidence="2">
    <location>
        <begin position="61"/>
        <end position="175"/>
    </location>
</feature>
<evidence type="ECO:0000259" key="2">
    <source>
        <dbReference type="Pfam" id="PF23951"/>
    </source>
</evidence>
<dbReference type="InterPro" id="IPR055706">
    <property type="entry name" value="Slg1/2_DUF7282"/>
</dbReference>
<reference evidence="3 4" key="1">
    <citation type="journal article" date="2014" name="PLoS Genet.">
        <title>Phylogenetically driven sequencing of extremely halophilic archaea reveals strategies for static and dynamic osmo-response.</title>
        <authorList>
            <person name="Becker E.A."/>
            <person name="Seitzer P.M."/>
            <person name="Tritt A."/>
            <person name="Larsen D."/>
            <person name="Krusor M."/>
            <person name="Yao A.I."/>
            <person name="Wu D."/>
            <person name="Madern D."/>
            <person name="Eisen J.A."/>
            <person name="Darling A.E."/>
            <person name="Facciotti M.T."/>
        </authorList>
    </citation>
    <scope>NUCLEOTIDE SEQUENCE [LARGE SCALE GENOMIC DNA]</scope>
    <source>
        <strain evidence="3 4">JCM 10879</strain>
    </source>
</reference>
<feature type="compositionally biased region" description="Acidic residues" evidence="1">
    <location>
        <begin position="300"/>
        <end position="332"/>
    </location>
</feature>
<feature type="compositionally biased region" description="Low complexity" evidence="1">
    <location>
        <begin position="1"/>
        <end position="16"/>
    </location>
</feature>
<evidence type="ECO:0000256" key="1">
    <source>
        <dbReference type="SAM" id="MobiDB-lite"/>
    </source>
</evidence>
<sequence>MVAGAAGAGAPAAVDQDIQEEEPVEIDDEDDEDDEEDDDVAAEEEEIELDPDPDDDEEQAAYVTFEAQTTDGETVVVDEVTMANGGFVVIHDSTLLIDDVFGSVIGSSEYLEPGTHENVEIALDEPLEADEELFAMPHRDTNDNQQLDFVETDGQEDIPYLTADGEPVTDRATVTVEDEPVDEEPVDDEPVDEEPVDDEPVDEEPVDELPDDVAIDVVIEQATVFTYIDGVDEMPIEDENDLNDDEVNDDEVNDDEMDDDEMDDDEVDDIDENGLEDVEFDGQIDVSIEQATVTQLGDHLEEEPEEVDDEDEPNDVDNDDELEDDEPNDVDEHEPLTEITIGDATV</sequence>
<feature type="region of interest" description="Disordered" evidence="1">
    <location>
        <begin position="160"/>
        <end position="212"/>
    </location>
</feature>
<accession>M0LZR8</accession>
<evidence type="ECO:0000313" key="4">
    <source>
        <dbReference type="Proteomes" id="UP000011607"/>
    </source>
</evidence>
<comment type="caution">
    <text evidence="3">The sequence shown here is derived from an EMBL/GenBank/DDBJ whole genome shotgun (WGS) entry which is preliminary data.</text>
</comment>
<feature type="compositionally biased region" description="Acidic residues" evidence="1">
    <location>
        <begin position="176"/>
        <end position="212"/>
    </location>
</feature>
<proteinExistence type="predicted"/>
<name>M0LZR8_9EURY</name>
<feature type="compositionally biased region" description="Acidic residues" evidence="1">
    <location>
        <begin position="17"/>
        <end position="58"/>
    </location>
</feature>
<dbReference type="EMBL" id="AOMA01000089">
    <property type="protein sequence ID" value="EMA38926.1"/>
    <property type="molecule type" value="Genomic_DNA"/>
</dbReference>
<gene>
    <name evidence="3" type="ORF">C446_09048</name>
</gene>
<evidence type="ECO:0000313" key="3">
    <source>
        <dbReference type="EMBL" id="EMA38926.1"/>
    </source>
</evidence>
<feature type="region of interest" description="Disordered" evidence="1">
    <location>
        <begin position="1"/>
        <end position="58"/>
    </location>
</feature>
<dbReference type="STRING" id="1227454.C446_09048"/>
<feature type="region of interest" description="Disordered" evidence="1">
    <location>
        <begin position="227"/>
        <end position="346"/>
    </location>
</feature>
<organism evidence="3 4">
    <name type="scientific">Halobiforma nitratireducens JCM 10879</name>
    <dbReference type="NCBI Taxonomy" id="1227454"/>
    <lineage>
        <taxon>Archaea</taxon>
        <taxon>Methanobacteriati</taxon>
        <taxon>Methanobacteriota</taxon>
        <taxon>Stenosarchaea group</taxon>
        <taxon>Halobacteria</taxon>
        <taxon>Halobacteriales</taxon>
        <taxon>Natrialbaceae</taxon>
        <taxon>Halobiforma</taxon>
    </lineage>
</organism>
<dbReference type="AlphaFoldDB" id="M0LZR8"/>
<protein>
    <recommendedName>
        <fullName evidence="2">DUF7282 domain-containing protein</fullName>
    </recommendedName>
</protein>
<feature type="non-terminal residue" evidence="3">
    <location>
        <position position="346"/>
    </location>
</feature>
<feature type="compositionally biased region" description="Acidic residues" evidence="1">
    <location>
        <begin position="230"/>
        <end position="282"/>
    </location>
</feature>
<dbReference type="eggNOG" id="arCOG10180">
    <property type="taxonomic scope" value="Archaea"/>
</dbReference>
<dbReference type="Pfam" id="PF23951">
    <property type="entry name" value="DUF7282"/>
    <property type="match status" value="1"/>
</dbReference>